<gene>
    <name evidence="2" type="ordered locus">Sros_4664</name>
</gene>
<dbReference type="Proteomes" id="UP000002029">
    <property type="component" value="Chromosome"/>
</dbReference>
<keyword evidence="3" id="KW-1185">Reference proteome</keyword>
<dbReference type="RefSeq" id="WP_012891259.1">
    <property type="nucleotide sequence ID" value="NC_013595.1"/>
</dbReference>
<organism evidence="2 3">
    <name type="scientific">Streptosporangium roseum (strain ATCC 12428 / DSM 43021 / JCM 3005 / KCTC 9067 / NCIMB 10171 / NRRL 2505 / NI 9100)</name>
    <dbReference type="NCBI Taxonomy" id="479432"/>
    <lineage>
        <taxon>Bacteria</taxon>
        <taxon>Bacillati</taxon>
        <taxon>Actinomycetota</taxon>
        <taxon>Actinomycetes</taxon>
        <taxon>Streptosporangiales</taxon>
        <taxon>Streptosporangiaceae</taxon>
        <taxon>Streptosporangium</taxon>
    </lineage>
</organism>
<dbReference type="HOGENOM" id="CLU_1767021_0_0_11"/>
<dbReference type="eggNOG" id="COG4644">
    <property type="taxonomic scope" value="Bacteria"/>
</dbReference>
<evidence type="ECO:0000313" key="3">
    <source>
        <dbReference type="Proteomes" id="UP000002029"/>
    </source>
</evidence>
<feature type="compositionally biased region" description="Polar residues" evidence="1">
    <location>
        <begin position="104"/>
        <end position="115"/>
    </location>
</feature>
<protein>
    <submittedName>
        <fullName evidence="2">Uncharacterized protein</fullName>
    </submittedName>
</protein>
<proteinExistence type="predicted"/>
<evidence type="ECO:0000256" key="1">
    <source>
        <dbReference type="SAM" id="MobiDB-lite"/>
    </source>
</evidence>
<evidence type="ECO:0000313" key="2">
    <source>
        <dbReference type="EMBL" id="ACZ87518.1"/>
    </source>
</evidence>
<dbReference type="EMBL" id="CP001814">
    <property type="protein sequence ID" value="ACZ87518.1"/>
    <property type="molecule type" value="Genomic_DNA"/>
</dbReference>
<dbReference type="KEGG" id="sro:Sros_4664"/>
<dbReference type="OrthoDB" id="3698941at2"/>
<sequence>MKHPPLHIDELVEHWTILGEELAENVAHAERRPERVREELLKHPREERIEPPTPGRISRIVTSGLHNAEVAWSVRIASRLSPETTQRICALVGLDDESRVEAEVTSNGQAPTGQASAEDDDDGTSHYADSSTATSQHDRKATVINWH</sequence>
<dbReference type="AlphaFoldDB" id="D2B3K2"/>
<feature type="region of interest" description="Disordered" evidence="1">
    <location>
        <begin position="100"/>
        <end position="147"/>
    </location>
</feature>
<accession>D2B3K2</accession>
<name>D2B3K2_STRRD</name>
<reference evidence="2 3" key="1">
    <citation type="journal article" date="2010" name="Stand. Genomic Sci.">
        <title>Complete genome sequence of Streptosporangium roseum type strain (NI 9100).</title>
        <authorList>
            <person name="Nolan M."/>
            <person name="Sikorski J."/>
            <person name="Jando M."/>
            <person name="Lucas S."/>
            <person name="Lapidus A."/>
            <person name="Glavina Del Rio T."/>
            <person name="Chen F."/>
            <person name="Tice H."/>
            <person name="Pitluck S."/>
            <person name="Cheng J.F."/>
            <person name="Chertkov O."/>
            <person name="Sims D."/>
            <person name="Meincke L."/>
            <person name="Brettin T."/>
            <person name="Han C."/>
            <person name="Detter J.C."/>
            <person name="Bruce D."/>
            <person name="Goodwin L."/>
            <person name="Land M."/>
            <person name="Hauser L."/>
            <person name="Chang Y.J."/>
            <person name="Jeffries C.D."/>
            <person name="Ivanova N."/>
            <person name="Mavromatis K."/>
            <person name="Mikhailova N."/>
            <person name="Chen A."/>
            <person name="Palaniappan K."/>
            <person name="Chain P."/>
            <person name="Rohde M."/>
            <person name="Goker M."/>
            <person name="Bristow J."/>
            <person name="Eisen J.A."/>
            <person name="Markowitz V."/>
            <person name="Hugenholtz P."/>
            <person name="Kyrpides N.C."/>
            <person name="Klenk H.P."/>
        </authorList>
    </citation>
    <scope>NUCLEOTIDE SEQUENCE [LARGE SCALE GENOMIC DNA]</scope>
    <source>
        <strain evidence="3">ATCC 12428 / DSM 43021 / JCM 3005 / NI 9100</strain>
    </source>
</reference>